<dbReference type="PANTHER" id="PTHR47746">
    <property type="entry name" value="ZF-RVT DOMAIN-CONTAINING PROTEIN"/>
    <property type="match status" value="1"/>
</dbReference>
<organism evidence="2 3">
    <name type="scientific">Lolium multiflorum</name>
    <name type="common">Italian ryegrass</name>
    <name type="synonym">Lolium perenne subsp. multiflorum</name>
    <dbReference type="NCBI Taxonomy" id="4521"/>
    <lineage>
        <taxon>Eukaryota</taxon>
        <taxon>Viridiplantae</taxon>
        <taxon>Streptophyta</taxon>
        <taxon>Embryophyta</taxon>
        <taxon>Tracheophyta</taxon>
        <taxon>Spermatophyta</taxon>
        <taxon>Magnoliopsida</taxon>
        <taxon>Liliopsida</taxon>
        <taxon>Poales</taxon>
        <taxon>Poaceae</taxon>
        <taxon>BOP clade</taxon>
        <taxon>Pooideae</taxon>
        <taxon>Poodae</taxon>
        <taxon>Poeae</taxon>
        <taxon>Poeae Chloroplast Group 2 (Poeae type)</taxon>
        <taxon>Loliodinae</taxon>
        <taxon>Loliinae</taxon>
        <taxon>Lolium</taxon>
    </lineage>
</organism>
<comment type="caution">
    <text evidence="2">The sequence shown here is derived from an EMBL/GenBank/DDBJ whole genome shotgun (WGS) entry which is preliminary data.</text>
</comment>
<evidence type="ECO:0000259" key="1">
    <source>
        <dbReference type="Pfam" id="PF13966"/>
    </source>
</evidence>
<accession>A0AAD8SJF8</accession>
<dbReference type="Pfam" id="PF13966">
    <property type="entry name" value="zf-RVT"/>
    <property type="match status" value="1"/>
</dbReference>
<evidence type="ECO:0000313" key="2">
    <source>
        <dbReference type="EMBL" id="KAK1652904.1"/>
    </source>
</evidence>
<dbReference type="EMBL" id="JAUUTY010000004">
    <property type="protein sequence ID" value="KAK1652904.1"/>
    <property type="molecule type" value="Genomic_DNA"/>
</dbReference>
<gene>
    <name evidence="2" type="ORF">QYE76_070709</name>
</gene>
<feature type="domain" description="Reverse transcriptase zinc-binding" evidence="1">
    <location>
        <begin position="2"/>
        <end position="65"/>
    </location>
</feature>
<keyword evidence="3" id="KW-1185">Reference proteome</keyword>
<evidence type="ECO:0000313" key="3">
    <source>
        <dbReference type="Proteomes" id="UP001231189"/>
    </source>
</evidence>
<dbReference type="InterPro" id="IPR026960">
    <property type="entry name" value="RVT-Znf"/>
</dbReference>
<dbReference type="PANTHER" id="PTHR47746:SF88">
    <property type="entry name" value="RNA-DIRECTED DNA POLYMERASE (REVERSE TRANSCRIPTASE)-RELATED FAMILY PROTEIN-RELATED"/>
    <property type="match status" value="1"/>
</dbReference>
<dbReference type="Proteomes" id="UP001231189">
    <property type="component" value="Unassembled WGS sequence"/>
</dbReference>
<proteinExistence type="predicted"/>
<reference evidence="2" key="1">
    <citation type="submission" date="2023-07" db="EMBL/GenBank/DDBJ databases">
        <title>A chromosome-level genome assembly of Lolium multiflorum.</title>
        <authorList>
            <person name="Chen Y."/>
            <person name="Copetti D."/>
            <person name="Kolliker R."/>
            <person name="Studer B."/>
        </authorList>
    </citation>
    <scope>NUCLEOTIDE SEQUENCE</scope>
    <source>
        <strain evidence="2">02402/16</strain>
        <tissue evidence="2">Leaf</tissue>
    </source>
</reference>
<dbReference type="AlphaFoldDB" id="A0AAD8SJF8"/>
<sequence length="162" mass="18808">MKIWSAHAEPKCKLFGWLALHGKLLTADMLAIRGWPHDPRCPLCLSEPETADHLCRNCPFTAAVWNLVKSWDGDSSDDRRLDFQSISDWWNDMIKEKPQKEKKRISGRFLYVLWNAWKERNRRIFTGQRLTYLEVASIANEDILQRDRAINGFGPAIPADPD</sequence>
<name>A0AAD8SJF8_LOLMU</name>
<protein>
    <recommendedName>
        <fullName evidence="1">Reverse transcriptase zinc-binding domain-containing protein</fullName>
    </recommendedName>
</protein>